<dbReference type="NCBIfam" id="TIGR01891">
    <property type="entry name" value="amidohydrolases"/>
    <property type="match status" value="1"/>
</dbReference>
<dbReference type="SUPFAM" id="SSF53187">
    <property type="entry name" value="Zn-dependent exopeptidases"/>
    <property type="match status" value="1"/>
</dbReference>
<dbReference type="CDD" id="cd03886">
    <property type="entry name" value="M20_Acy1"/>
    <property type="match status" value="1"/>
</dbReference>
<dbReference type="InterPro" id="IPR002933">
    <property type="entry name" value="Peptidase_M20"/>
</dbReference>
<dbReference type="Pfam" id="PF07687">
    <property type="entry name" value="M20_dimer"/>
    <property type="match status" value="1"/>
</dbReference>
<dbReference type="Proteomes" id="UP001161691">
    <property type="component" value="Unassembled WGS sequence"/>
</dbReference>
<evidence type="ECO:0000313" key="2">
    <source>
        <dbReference type="EMBL" id="MDI4645770.1"/>
    </source>
</evidence>
<dbReference type="EMBL" id="JAGRPV010000001">
    <property type="protein sequence ID" value="MDI4645770.1"/>
    <property type="molecule type" value="Genomic_DNA"/>
</dbReference>
<feature type="domain" description="Peptidase M20 dimerisation" evidence="1">
    <location>
        <begin position="178"/>
        <end position="269"/>
    </location>
</feature>
<dbReference type="SUPFAM" id="SSF55031">
    <property type="entry name" value="Bacterial exopeptidase dimerisation domain"/>
    <property type="match status" value="1"/>
</dbReference>
<comment type="caution">
    <text evidence="2">The sequence shown here is derived from an EMBL/GenBank/DDBJ whole genome shotgun (WGS) entry which is preliminary data.</text>
</comment>
<organism evidence="2 3">
    <name type="scientific">Cohnella hashimotonis</name>
    <dbReference type="NCBI Taxonomy" id="2826895"/>
    <lineage>
        <taxon>Bacteria</taxon>
        <taxon>Bacillati</taxon>
        <taxon>Bacillota</taxon>
        <taxon>Bacilli</taxon>
        <taxon>Bacillales</taxon>
        <taxon>Paenibacillaceae</taxon>
        <taxon>Cohnella</taxon>
    </lineage>
</organism>
<name>A0ABT6TGD3_9BACL</name>
<dbReference type="Pfam" id="PF01546">
    <property type="entry name" value="Peptidase_M20"/>
    <property type="match status" value="1"/>
</dbReference>
<dbReference type="Gene3D" id="3.40.630.10">
    <property type="entry name" value="Zn peptidases"/>
    <property type="match status" value="1"/>
</dbReference>
<sequence length="382" mass="41153">MRAQLSAWRRDFHRNPELGYEETRTAGIVADHLTRLGLEVRTGVGRTGVVGLLRGTEPGPTVLLRADMDALPIPDGKTADYASTVKGKAHLCGHDGHTAMLMTAAQLLATCDAPRKGHIKFMFQPAEEGLAGAKAMIDDGVLDEPRVDAAFALHVKPTIDTGRIGVGSGTFYAAADRIRIRIIGRGGHAAAPHQTIDAIPIAAQAITALQSIASRQTDPLDSVVVTIGQIQGGFASNVIAPEVELIGTVRTLNPALQEQMPARIERIVRGVTESFGASYEFDYKFSYPMVINDEGMTDLVRHTADRTLGIGRWFDERPTMGGEDFAFVAREVPSALFWLGVGDGTERTSYPLHHPLFDLDERALPVGAAMLASAALHYLEQA</sequence>
<protein>
    <submittedName>
        <fullName evidence="2">M20 family metallopeptidase</fullName>
    </submittedName>
</protein>
<proteinExistence type="predicted"/>
<accession>A0ABT6TGD3</accession>
<dbReference type="InterPro" id="IPR017439">
    <property type="entry name" value="Amidohydrolase"/>
</dbReference>
<keyword evidence="3" id="KW-1185">Reference proteome</keyword>
<evidence type="ECO:0000313" key="3">
    <source>
        <dbReference type="Proteomes" id="UP001161691"/>
    </source>
</evidence>
<dbReference type="Gene3D" id="3.30.70.360">
    <property type="match status" value="1"/>
</dbReference>
<dbReference type="PIRSF" id="PIRSF005962">
    <property type="entry name" value="Pept_M20D_amidohydro"/>
    <property type="match status" value="1"/>
</dbReference>
<dbReference type="InterPro" id="IPR011650">
    <property type="entry name" value="Peptidase_M20_dimer"/>
</dbReference>
<gene>
    <name evidence="2" type="ORF">KB449_12385</name>
</gene>
<evidence type="ECO:0000259" key="1">
    <source>
        <dbReference type="Pfam" id="PF07687"/>
    </source>
</evidence>
<dbReference type="PANTHER" id="PTHR11014">
    <property type="entry name" value="PEPTIDASE M20 FAMILY MEMBER"/>
    <property type="match status" value="1"/>
</dbReference>
<dbReference type="PANTHER" id="PTHR11014:SF63">
    <property type="entry name" value="METALLOPEPTIDASE, PUTATIVE (AFU_ORTHOLOGUE AFUA_6G09600)-RELATED"/>
    <property type="match status" value="1"/>
</dbReference>
<dbReference type="InterPro" id="IPR036264">
    <property type="entry name" value="Bact_exopeptidase_dim_dom"/>
</dbReference>
<reference evidence="2" key="1">
    <citation type="submission" date="2023-04" db="EMBL/GenBank/DDBJ databases">
        <title>Comparative genomic analysis of Cohnella hashimotonis sp. nov., isolated from the International Space Station.</title>
        <authorList>
            <person name="Venkateswaran K."/>
            <person name="Simpson A."/>
        </authorList>
    </citation>
    <scope>NUCLEOTIDE SEQUENCE</scope>
    <source>
        <strain evidence="2">F6_2S_P_1</strain>
    </source>
</reference>